<evidence type="ECO:0000313" key="4">
    <source>
        <dbReference type="EMBL" id="MFC4593693.1"/>
    </source>
</evidence>
<keyword evidence="1 2" id="KW-0129">CBS domain</keyword>
<proteinExistence type="predicted"/>
<dbReference type="Gene3D" id="3.10.580.10">
    <property type="entry name" value="CBS-domain"/>
    <property type="match status" value="1"/>
</dbReference>
<dbReference type="PANTHER" id="PTHR43080:SF2">
    <property type="entry name" value="CBS DOMAIN-CONTAINING PROTEIN"/>
    <property type="match status" value="1"/>
</dbReference>
<evidence type="ECO:0000256" key="1">
    <source>
        <dbReference type="ARBA" id="ARBA00023122"/>
    </source>
</evidence>
<evidence type="ECO:0000313" key="5">
    <source>
        <dbReference type="Proteomes" id="UP001595957"/>
    </source>
</evidence>
<dbReference type="InterPro" id="IPR044725">
    <property type="entry name" value="CBSX3_CBS_dom"/>
</dbReference>
<organism evidence="4 5">
    <name type="scientific">Sphingobium tyrosinilyticum</name>
    <dbReference type="NCBI Taxonomy" id="2715436"/>
    <lineage>
        <taxon>Bacteria</taxon>
        <taxon>Pseudomonadati</taxon>
        <taxon>Pseudomonadota</taxon>
        <taxon>Alphaproteobacteria</taxon>
        <taxon>Sphingomonadales</taxon>
        <taxon>Sphingomonadaceae</taxon>
        <taxon>Sphingobium</taxon>
    </lineage>
</organism>
<protein>
    <submittedName>
        <fullName evidence="4">CBS domain-containing protein</fullName>
    </submittedName>
</protein>
<dbReference type="PANTHER" id="PTHR43080">
    <property type="entry name" value="CBS DOMAIN-CONTAINING PROTEIN CBSX3, MITOCHONDRIAL"/>
    <property type="match status" value="1"/>
</dbReference>
<comment type="caution">
    <text evidence="4">The sequence shown here is derived from an EMBL/GenBank/DDBJ whole genome shotgun (WGS) entry which is preliminary data.</text>
</comment>
<dbReference type="CDD" id="cd04623">
    <property type="entry name" value="CBS_pair_bac_euk"/>
    <property type="match status" value="1"/>
</dbReference>
<dbReference type="InterPro" id="IPR000644">
    <property type="entry name" value="CBS_dom"/>
</dbReference>
<keyword evidence="5" id="KW-1185">Reference proteome</keyword>
<dbReference type="EMBL" id="JBHSFZ010000006">
    <property type="protein sequence ID" value="MFC4593693.1"/>
    <property type="molecule type" value="Genomic_DNA"/>
</dbReference>
<dbReference type="SMART" id="SM00116">
    <property type="entry name" value="CBS"/>
    <property type="match status" value="2"/>
</dbReference>
<dbReference type="InterPro" id="IPR046342">
    <property type="entry name" value="CBS_dom_sf"/>
</dbReference>
<dbReference type="Proteomes" id="UP001595957">
    <property type="component" value="Unassembled WGS sequence"/>
</dbReference>
<sequence length="146" mass="16282">MTISGTMRSWGDVVTVTPRETVWHVVELLADERIGAVPVFDGERIVGIMSERDLINALRTNGAEVMEWTVDRVMTSPAFTVAPDTTVLVALSMMTRLRVRHLPVVEGDRVVGFVSIGDLVKSRLDQIEQEAGAMRAYIQGDYERHI</sequence>
<dbReference type="InterPro" id="IPR051257">
    <property type="entry name" value="Diverse_CBS-Domain"/>
</dbReference>
<dbReference type="PROSITE" id="PS51371">
    <property type="entry name" value="CBS"/>
    <property type="match status" value="2"/>
</dbReference>
<name>A0ABV9EWZ2_9SPHN</name>
<dbReference type="RefSeq" id="WP_380803054.1">
    <property type="nucleotide sequence ID" value="NZ_JBHSFZ010000006.1"/>
</dbReference>
<feature type="domain" description="CBS" evidence="3">
    <location>
        <begin position="7"/>
        <end position="65"/>
    </location>
</feature>
<feature type="domain" description="CBS" evidence="3">
    <location>
        <begin position="74"/>
        <end position="130"/>
    </location>
</feature>
<reference evidence="5" key="1">
    <citation type="journal article" date="2019" name="Int. J. Syst. Evol. Microbiol.">
        <title>The Global Catalogue of Microorganisms (GCM) 10K type strain sequencing project: providing services to taxonomists for standard genome sequencing and annotation.</title>
        <authorList>
            <consortium name="The Broad Institute Genomics Platform"/>
            <consortium name="The Broad Institute Genome Sequencing Center for Infectious Disease"/>
            <person name="Wu L."/>
            <person name="Ma J."/>
        </authorList>
    </citation>
    <scope>NUCLEOTIDE SEQUENCE [LARGE SCALE GENOMIC DNA]</scope>
    <source>
        <strain evidence="5">NBRC 103632</strain>
    </source>
</reference>
<accession>A0ABV9EWZ2</accession>
<dbReference type="Pfam" id="PF00571">
    <property type="entry name" value="CBS"/>
    <property type="match status" value="2"/>
</dbReference>
<evidence type="ECO:0000259" key="3">
    <source>
        <dbReference type="PROSITE" id="PS51371"/>
    </source>
</evidence>
<evidence type="ECO:0000256" key="2">
    <source>
        <dbReference type="PROSITE-ProRule" id="PRU00703"/>
    </source>
</evidence>
<gene>
    <name evidence="4" type="ORF">ACFO3E_05735</name>
</gene>
<dbReference type="SUPFAM" id="SSF54631">
    <property type="entry name" value="CBS-domain pair"/>
    <property type="match status" value="1"/>
</dbReference>